<keyword evidence="3" id="KW-1185">Reference proteome</keyword>
<keyword evidence="1" id="KW-1133">Transmembrane helix</keyword>
<feature type="transmembrane region" description="Helical" evidence="1">
    <location>
        <begin position="88"/>
        <end position="108"/>
    </location>
</feature>
<evidence type="ECO:0000313" key="2">
    <source>
        <dbReference type="EMBL" id="SHJ06675.1"/>
    </source>
</evidence>
<proteinExistence type="predicted"/>
<dbReference type="Proteomes" id="UP000184488">
    <property type="component" value="Unassembled WGS sequence"/>
</dbReference>
<dbReference type="EMBL" id="FQZI01000005">
    <property type="protein sequence ID" value="SHJ06675.1"/>
    <property type="molecule type" value="Genomic_DNA"/>
</dbReference>
<feature type="transmembrane region" description="Helical" evidence="1">
    <location>
        <begin position="35"/>
        <end position="54"/>
    </location>
</feature>
<accession>A0A1M6G9L6</accession>
<name>A0A1M6G9L6_9FLAO</name>
<dbReference type="RefSeq" id="WP_073311828.1">
    <property type="nucleotide sequence ID" value="NZ_FQZI01000005.1"/>
</dbReference>
<dbReference type="OrthoDB" id="1355850at2"/>
<keyword evidence="1" id="KW-0472">Membrane</keyword>
<sequence length="175" mass="20372">MKRFLFYFAVTGWTLGLIVHLLSLADFDITDKVPFVWVLHIGIFVVWLPTVLDLKKNEELKAYQQSGMLNRMNPFAFFKIIFRQTPTWLTIIAIGGFFYAIINFMLFMTSQLGVTDIKDGQYILHNHGQLIKTLTEQEYHHFKANEVRGFSGHWLAFYGIAAAVLFPFNRQETNE</sequence>
<gene>
    <name evidence="2" type="ORF">SAMN05444363_2488</name>
</gene>
<evidence type="ECO:0000313" key="3">
    <source>
        <dbReference type="Proteomes" id="UP000184488"/>
    </source>
</evidence>
<dbReference type="AlphaFoldDB" id="A0A1M6G9L6"/>
<organism evidence="2 3">
    <name type="scientific">Flavobacterium terrae</name>
    <dbReference type="NCBI Taxonomy" id="415425"/>
    <lineage>
        <taxon>Bacteria</taxon>
        <taxon>Pseudomonadati</taxon>
        <taxon>Bacteroidota</taxon>
        <taxon>Flavobacteriia</taxon>
        <taxon>Flavobacteriales</taxon>
        <taxon>Flavobacteriaceae</taxon>
        <taxon>Flavobacterium</taxon>
    </lineage>
</organism>
<keyword evidence="1" id="KW-0812">Transmembrane</keyword>
<evidence type="ECO:0000256" key="1">
    <source>
        <dbReference type="SAM" id="Phobius"/>
    </source>
</evidence>
<reference evidence="3" key="1">
    <citation type="submission" date="2016-11" db="EMBL/GenBank/DDBJ databases">
        <authorList>
            <person name="Varghese N."/>
            <person name="Submissions S."/>
        </authorList>
    </citation>
    <scope>NUCLEOTIDE SEQUENCE [LARGE SCALE GENOMIC DNA]</scope>
    <source>
        <strain evidence="3">DSM 18829</strain>
    </source>
</reference>
<protein>
    <submittedName>
        <fullName evidence="2">Uncharacterized protein</fullName>
    </submittedName>
</protein>
<dbReference type="STRING" id="415425.SAMN05444363_2488"/>
<feature type="transmembrane region" description="Helical" evidence="1">
    <location>
        <begin position="5"/>
        <end position="23"/>
    </location>
</feature>
<feature type="transmembrane region" description="Helical" evidence="1">
    <location>
        <begin position="150"/>
        <end position="168"/>
    </location>
</feature>